<proteinExistence type="predicted"/>
<feature type="domain" description="HTH cro/C1-type" evidence="1">
    <location>
        <begin position="11"/>
        <end position="57"/>
    </location>
</feature>
<dbReference type="InterPro" id="IPR010982">
    <property type="entry name" value="Lambda_DNA-bd_dom_sf"/>
</dbReference>
<dbReference type="InterPro" id="IPR001387">
    <property type="entry name" value="Cro/C1-type_HTH"/>
</dbReference>
<sequence length="121" mass="13364">MGDQGKLSQWLEDRCHREHLSLRQAAANTGLSHATIGDIIRGGHPSPQTITKLAQAFSDGTNQRLALEDRLLVLAGYRTPHPERVSEALAQVIDKVREFSEPQLTMMVSFANFLKSIEGGQ</sequence>
<dbReference type="EMBL" id="BARU01003391">
    <property type="protein sequence ID" value="GAH23344.1"/>
    <property type="molecule type" value="Genomic_DNA"/>
</dbReference>
<dbReference type="Pfam" id="PF01381">
    <property type="entry name" value="HTH_3"/>
    <property type="match status" value="1"/>
</dbReference>
<comment type="caution">
    <text evidence="2">The sequence shown here is derived from an EMBL/GenBank/DDBJ whole genome shotgun (WGS) entry which is preliminary data.</text>
</comment>
<name>X1F1T3_9ZZZZ</name>
<protein>
    <recommendedName>
        <fullName evidence="1">HTH cro/C1-type domain-containing protein</fullName>
    </recommendedName>
</protein>
<dbReference type="AlphaFoldDB" id="X1F1T3"/>
<evidence type="ECO:0000313" key="2">
    <source>
        <dbReference type="EMBL" id="GAH23344.1"/>
    </source>
</evidence>
<accession>X1F1T3</accession>
<organism evidence="2">
    <name type="scientific">marine sediment metagenome</name>
    <dbReference type="NCBI Taxonomy" id="412755"/>
    <lineage>
        <taxon>unclassified sequences</taxon>
        <taxon>metagenomes</taxon>
        <taxon>ecological metagenomes</taxon>
    </lineage>
</organism>
<dbReference type="GO" id="GO:0003677">
    <property type="term" value="F:DNA binding"/>
    <property type="evidence" value="ECO:0007669"/>
    <property type="project" value="InterPro"/>
</dbReference>
<dbReference type="Gene3D" id="1.10.260.40">
    <property type="entry name" value="lambda repressor-like DNA-binding domains"/>
    <property type="match status" value="1"/>
</dbReference>
<dbReference type="CDD" id="cd00093">
    <property type="entry name" value="HTH_XRE"/>
    <property type="match status" value="1"/>
</dbReference>
<dbReference type="PROSITE" id="PS50943">
    <property type="entry name" value="HTH_CROC1"/>
    <property type="match status" value="1"/>
</dbReference>
<reference evidence="2" key="1">
    <citation type="journal article" date="2014" name="Front. Microbiol.">
        <title>High frequency of phylogenetically diverse reductive dehalogenase-homologous genes in deep subseafloor sedimentary metagenomes.</title>
        <authorList>
            <person name="Kawai M."/>
            <person name="Futagami T."/>
            <person name="Toyoda A."/>
            <person name="Takaki Y."/>
            <person name="Nishi S."/>
            <person name="Hori S."/>
            <person name="Arai W."/>
            <person name="Tsubouchi T."/>
            <person name="Morono Y."/>
            <person name="Uchiyama I."/>
            <person name="Ito T."/>
            <person name="Fujiyama A."/>
            <person name="Inagaki F."/>
            <person name="Takami H."/>
        </authorList>
    </citation>
    <scope>NUCLEOTIDE SEQUENCE</scope>
    <source>
        <strain evidence="2">Expedition CK06-06</strain>
    </source>
</reference>
<evidence type="ECO:0000259" key="1">
    <source>
        <dbReference type="PROSITE" id="PS50943"/>
    </source>
</evidence>
<dbReference type="SUPFAM" id="SSF47413">
    <property type="entry name" value="lambda repressor-like DNA-binding domains"/>
    <property type="match status" value="1"/>
</dbReference>
<gene>
    <name evidence="2" type="ORF">S03H2_07368</name>
</gene>